<dbReference type="InterPro" id="IPR016032">
    <property type="entry name" value="Sig_transdc_resp-reg_C-effctor"/>
</dbReference>
<dbReference type="SUPFAM" id="SSF52172">
    <property type="entry name" value="CheY-like"/>
    <property type="match status" value="1"/>
</dbReference>
<dbReference type="Pfam" id="PF00072">
    <property type="entry name" value="Response_reg"/>
    <property type="match status" value="1"/>
</dbReference>
<dbReference type="Pfam" id="PF00486">
    <property type="entry name" value="Trans_reg_C"/>
    <property type="match status" value="1"/>
</dbReference>
<keyword evidence="5" id="KW-0804">Transcription</keyword>
<evidence type="ECO:0000256" key="1">
    <source>
        <dbReference type="ARBA" id="ARBA00022553"/>
    </source>
</evidence>
<protein>
    <recommendedName>
        <fullName evidence="12">DNA-binding response regulator</fullName>
    </recommendedName>
</protein>
<proteinExistence type="predicted"/>
<evidence type="ECO:0008006" key="12">
    <source>
        <dbReference type="Google" id="ProtNLM"/>
    </source>
</evidence>
<dbReference type="InterPro" id="IPR001789">
    <property type="entry name" value="Sig_transdc_resp-reg_receiver"/>
</dbReference>
<organism evidence="10 11">
    <name type="scientific">Halobacteriovorax marinus</name>
    <dbReference type="NCBI Taxonomy" id="97084"/>
    <lineage>
        <taxon>Bacteria</taxon>
        <taxon>Pseudomonadati</taxon>
        <taxon>Bdellovibrionota</taxon>
        <taxon>Bacteriovoracia</taxon>
        <taxon>Bacteriovoracales</taxon>
        <taxon>Halobacteriovoraceae</taxon>
        <taxon>Halobacteriovorax</taxon>
    </lineage>
</organism>
<dbReference type="EMBL" id="MAAO01000015">
    <property type="protein sequence ID" value="OUR93580.1"/>
    <property type="molecule type" value="Genomic_DNA"/>
</dbReference>
<evidence type="ECO:0000256" key="6">
    <source>
        <dbReference type="PROSITE-ProRule" id="PRU00169"/>
    </source>
</evidence>
<dbReference type="GO" id="GO:0000976">
    <property type="term" value="F:transcription cis-regulatory region binding"/>
    <property type="evidence" value="ECO:0007669"/>
    <property type="project" value="TreeGrafter"/>
</dbReference>
<sequence>MNKILILDDDIKLCEKLVKYFEGFNLNLSSVHHPHEGIKKLQAEKYDVLILDGMLPDMDGLEVCKKIREFSNIPIVFLTGKVEESDKILGLEYGADDYVTKPFSPRELVARIKSQLRRIQTKNSKSILAGSGIELNIGNYTAICNGETIDLTATEFEILKFLIEHKGAVKSREDIMEGLYGDTWEAFDRSLDIAISRVRKKLKKVHEKEFIKTVRLKGYMFVDEN</sequence>
<dbReference type="Gene3D" id="1.10.10.10">
    <property type="entry name" value="Winged helix-like DNA-binding domain superfamily/Winged helix DNA-binding domain"/>
    <property type="match status" value="1"/>
</dbReference>
<dbReference type="InterPro" id="IPR039420">
    <property type="entry name" value="WalR-like"/>
</dbReference>
<dbReference type="PANTHER" id="PTHR48111:SF1">
    <property type="entry name" value="TWO-COMPONENT RESPONSE REGULATOR ORR33"/>
    <property type="match status" value="1"/>
</dbReference>
<accession>A0A1Y5F8T0</accession>
<feature type="domain" description="Response regulatory" evidence="8">
    <location>
        <begin position="3"/>
        <end position="116"/>
    </location>
</feature>
<dbReference type="Gene3D" id="6.10.250.690">
    <property type="match status" value="1"/>
</dbReference>
<dbReference type="Proteomes" id="UP000196531">
    <property type="component" value="Unassembled WGS sequence"/>
</dbReference>
<dbReference type="PANTHER" id="PTHR48111">
    <property type="entry name" value="REGULATOR OF RPOS"/>
    <property type="match status" value="1"/>
</dbReference>
<dbReference type="SMART" id="SM00862">
    <property type="entry name" value="Trans_reg_C"/>
    <property type="match status" value="1"/>
</dbReference>
<feature type="domain" description="OmpR/PhoB-type" evidence="9">
    <location>
        <begin position="124"/>
        <end position="223"/>
    </location>
</feature>
<dbReference type="Gene3D" id="3.40.50.2300">
    <property type="match status" value="1"/>
</dbReference>
<dbReference type="CDD" id="cd00383">
    <property type="entry name" value="trans_reg_C"/>
    <property type="match status" value="1"/>
</dbReference>
<evidence type="ECO:0000256" key="3">
    <source>
        <dbReference type="ARBA" id="ARBA00023015"/>
    </source>
</evidence>
<comment type="caution">
    <text evidence="10">The sequence shown here is derived from an EMBL/GenBank/DDBJ whole genome shotgun (WGS) entry which is preliminary data.</text>
</comment>
<dbReference type="PROSITE" id="PS50110">
    <property type="entry name" value="RESPONSE_REGULATORY"/>
    <property type="match status" value="1"/>
</dbReference>
<dbReference type="InterPro" id="IPR036388">
    <property type="entry name" value="WH-like_DNA-bd_sf"/>
</dbReference>
<dbReference type="SUPFAM" id="SSF46894">
    <property type="entry name" value="C-terminal effector domain of the bipartite response regulators"/>
    <property type="match status" value="1"/>
</dbReference>
<keyword evidence="4 7" id="KW-0238">DNA-binding</keyword>
<evidence type="ECO:0000313" key="11">
    <source>
        <dbReference type="Proteomes" id="UP000196531"/>
    </source>
</evidence>
<evidence type="ECO:0000256" key="5">
    <source>
        <dbReference type="ARBA" id="ARBA00023163"/>
    </source>
</evidence>
<evidence type="ECO:0000256" key="4">
    <source>
        <dbReference type="ARBA" id="ARBA00023125"/>
    </source>
</evidence>
<reference evidence="11" key="1">
    <citation type="journal article" date="2017" name="Proc. Natl. Acad. Sci. U.S.A.">
        <title>Simulation of Deepwater Horizon oil plume reveals substrate specialization within a complex community of hydrocarbon-degraders.</title>
        <authorList>
            <person name="Hu P."/>
            <person name="Dubinsky E.A."/>
            <person name="Probst A.J."/>
            <person name="Wang J."/>
            <person name="Sieber C.M.K."/>
            <person name="Tom L.M."/>
            <person name="Gardinali P."/>
            <person name="Banfield J.F."/>
            <person name="Atlas R.M."/>
            <person name="Andersen G.L."/>
        </authorList>
    </citation>
    <scope>NUCLEOTIDE SEQUENCE [LARGE SCALE GENOMIC DNA]</scope>
</reference>
<dbReference type="AlphaFoldDB" id="A0A1Y5F8T0"/>
<dbReference type="InterPro" id="IPR001867">
    <property type="entry name" value="OmpR/PhoB-type_DNA-bd"/>
</dbReference>
<evidence type="ECO:0000313" key="10">
    <source>
        <dbReference type="EMBL" id="OUR93580.1"/>
    </source>
</evidence>
<dbReference type="GO" id="GO:0005829">
    <property type="term" value="C:cytosol"/>
    <property type="evidence" value="ECO:0007669"/>
    <property type="project" value="TreeGrafter"/>
</dbReference>
<dbReference type="InterPro" id="IPR011006">
    <property type="entry name" value="CheY-like_superfamily"/>
</dbReference>
<keyword evidence="3" id="KW-0805">Transcription regulation</keyword>
<keyword evidence="1 6" id="KW-0597">Phosphoprotein</keyword>
<feature type="modified residue" description="4-aspartylphosphate" evidence="6">
    <location>
        <position position="52"/>
    </location>
</feature>
<feature type="DNA-binding region" description="OmpR/PhoB-type" evidence="7">
    <location>
        <begin position="124"/>
        <end position="223"/>
    </location>
</feature>
<evidence type="ECO:0000256" key="7">
    <source>
        <dbReference type="PROSITE-ProRule" id="PRU01091"/>
    </source>
</evidence>
<gene>
    <name evidence="10" type="ORF">A9Q84_19115</name>
</gene>
<dbReference type="GO" id="GO:0000156">
    <property type="term" value="F:phosphorelay response regulator activity"/>
    <property type="evidence" value="ECO:0007669"/>
    <property type="project" value="TreeGrafter"/>
</dbReference>
<keyword evidence="2" id="KW-0902">Two-component regulatory system</keyword>
<evidence type="ECO:0000256" key="2">
    <source>
        <dbReference type="ARBA" id="ARBA00023012"/>
    </source>
</evidence>
<dbReference type="GO" id="GO:0006355">
    <property type="term" value="P:regulation of DNA-templated transcription"/>
    <property type="evidence" value="ECO:0007669"/>
    <property type="project" value="InterPro"/>
</dbReference>
<dbReference type="GO" id="GO:0032993">
    <property type="term" value="C:protein-DNA complex"/>
    <property type="evidence" value="ECO:0007669"/>
    <property type="project" value="TreeGrafter"/>
</dbReference>
<evidence type="ECO:0000259" key="9">
    <source>
        <dbReference type="PROSITE" id="PS51755"/>
    </source>
</evidence>
<name>A0A1Y5F8T0_9BACT</name>
<evidence type="ECO:0000259" key="8">
    <source>
        <dbReference type="PROSITE" id="PS50110"/>
    </source>
</evidence>
<dbReference type="SMART" id="SM00448">
    <property type="entry name" value="REC"/>
    <property type="match status" value="1"/>
</dbReference>
<dbReference type="PROSITE" id="PS51755">
    <property type="entry name" value="OMPR_PHOB"/>
    <property type="match status" value="1"/>
</dbReference>